<keyword evidence="3" id="KW-1185">Reference proteome</keyword>
<protein>
    <submittedName>
        <fullName evidence="2">FlgN protein</fullName>
    </submittedName>
</protein>
<dbReference type="AlphaFoldDB" id="A0A1W1X7B3"/>
<dbReference type="STRING" id="1121390.SAMN02746041_00665"/>
<reference evidence="2 3" key="1">
    <citation type="submission" date="2017-04" db="EMBL/GenBank/DDBJ databases">
        <authorList>
            <person name="Afonso C.L."/>
            <person name="Miller P.J."/>
            <person name="Scott M.A."/>
            <person name="Spackman E."/>
            <person name="Goraichik I."/>
            <person name="Dimitrov K.M."/>
            <person name="Suarez D.L."/>
            <person name="Swayne D.E."/>
        </authorList>
    </citation>
    <scope>NUCLEOTIDE SEQUENCE [LARGE SCALE GENOMIC DNA]</scope>
    <source>
        <strain evidence="2 3">DSM 13146</strain>
    </source>
</reference>
<dbReference type="InterPro" id="IPR036679">
    <property type="entry name" value="FlgN-like_sf"/>
</dbReference>
<sequence length="155" mass="16741">MHAPGTGQAAKGGGGAKGGGVHAHRTQDLRTILETATSLLEMVEEESRCLKERDHEALLHLLPAKEGLARALAAQLQRLSPQAAGGDDGGGQTLQEIKTILRHIEARNEANRQFILESLDIYQGILRLFERDLYGPSATPPDFAAFRGSSIHREA</sequence>
<accession>A0A1W1X7B3</accession>
<evidence type="ECO:0000256" key="1">
    <source>
        <dbReference type="SAM" id="MobiDB-lite"/>
    </source>
</evidence>
<dbReference type="GO" id="GO:0044780">
    <property type="term" value="P:bacterial-type flagellum assembly"/>
    <property type="evidence" value="ECO:0007669"/>
    <property type="project" value="InterPro"/>
</dbReference>
<name>A0A1W1X7B3_9BACT</name>
<evidence type="ECO:0000313" key="2">
    <source>
        <dbReference type="EMBL" id="SMC19401.1"/>
    </source>
</evidence>
<evidence type="ECO:0000313" key="3">
    <source>
        <dbReference type="Proteomes" id="UP000192783"/>
    </source>
</evidence>
<dbReference type="Proteomes" id="UP000192783">
    <property type="component" value="Unassembled WGS sequence"/>
</dbReference>
<dbReference type="RefSeq" id="WP_084056255.1">
    <property type="nucleotide sequence ID" value="NZ_FWXF01000002.1"/>
</dbReference>
<dbReference type="SUPFAM" id="SSF140566">
    <property type="entry name" value="FlgN-like"/>
    <property type="match status" value="1"/>
</dbReference>
<dbReference type="OrthoDB" id="9897720at2"/>
<gene>
    <name evidence="2" type="ORF">SAMN02746041_00665</name>
</gene>
<organism evidence="2 3">
    <name type="scientific">Desulfacinum hydrothermale DSM 13146</name>
    <dbReference type="NCBI Taxonomy" id="1121390"/>
    <lineage>
        <taxon>Bacteria</taxon>
        <taxon>Pseudomonadati</taxon>
        <taxon>Thermodesulfobacteriota</taxon>
        <taxon>Syntrophobacteria</taxon>
        <taxon>Syntrophobacterales</taxon>
        <taxon>Syntrophobacteraceae</taxon>
        <taxon>Desulfacinum</taxon>
    </lineage>
</organism>
<feature type="compositionally biased region" description="Gly residues" evidence="1">
    <location>
        <begin position="10"/>
        <end position="21"/>
    </location>
</feature>
<proteinExistence type="predicted"/>
<dbReference type="EMBL" id="FWXF01000002">
    <property type="protein sequence ID" value="SMC19401.1"/>
    <property type="molecule type" value="Genomic_DNA"/>
</dbReference>
<feature type="region of interest" description="Disordered" evidence="1">
    <location>
        <begin position="1"/>
        <end position="24"/>
    </location>
</feature>